<accession>A0AAV7MG48</accession>
<reference evidence="1" key="1">
    <citation type="journal article" date="2022" name="bioRxiv">
        <title>Sequencing and chromosome-scale assembly of the giantPleurodeles waltlgenome.</title>
        <authorList>
            <person name="Brown T."/>
            <person name="Elewa A."/>
            <person name="Iarovenko S."/>
            <person name="Subramanian E."/>
            <person name="Araus A.J."/>
            <person name="Petzold A."/>
            <person name="Susuki M."/>
            <person name="Suzuki K.-i.T."/>
            <person name="Hayashi T."/>
            <person name="Toyoda A."/>
            <person name="Oliveira C."/>
            <person name="Osipova E."/>
            <person name="Leigh N.D."/>
            <person name="Simon A."/>
            <person name="Yun M.H."/>
        </authorList>
    </citation>
    <scope>NUCLEOTIDE SEQUENCE</scope>
    <source>
        <strain evidence="1">20211129_DDA</strain>
        <tissue evidence="1">Liver</tissue>
    </source>
</reference>
<name>A0AAV7MG48_PLEWA</name>
<keyword evidence="2" id="KW-1185">Reference proteome</keyword>
<protein>
    <submittedName>
        <fullName evidence="1">Uncharacterized protein</fullName>
    </submittedName>
</protein>
<dbReference type="Proteomes" id="UP001066276">
    <property type="component" value="Chromosome 10"/>
</dbReference>
<evidence type="ECO:0000313" key="1">
    <source>
        <dbReference type="EMBL" id="KAJ1101509.1"/>
    </source>
</evidence>
<proteinExistence type="predicted"/>
<gene>
    <name evidence="1" type="ORF">NDU88_006576</name>
</gene>
<evidence type="ECO:0000313" key="2">
    <source>
        <dbReference type="Proteomes" id="UP001066276"/>
    </source>
</evidence>
<organism evidence="1 2">
    <name type="scientific">Pleurodeles waltl</name>
    <name type="common">Iberian ribbed newt</name>
    <dbReference type="NCBI Taxonomy" id="8319"/>
    <lineage>
        <taxon>Eukaryota</taxon>
        <taxon>Metazoa</taxon>
        <taxon>Chordata</taxon>
        <taxon>Craniata</taxon>
        <taxon>Vertebrata</taxon>
        <taxon>Euteleostomi</taxon>
        <taxon>Amphibia</taxon>
        <taxon>Batrachia</taxon>
        <taxon>Caudata</taxon>
        <taxon>Salamandroidea</taxon>
        <taxon>Salamandridae</taxon>
        <taxon>Pleurodelinae</taxon>
        <taxon>Pleurodeles</taxon>
    </lineage>
</organism>
<dbReference type="EMBL" id="JANPWB010000014">
    <property type="protein sequence ID" value="KAJ1101509.1"/>
    <property type="molecule type" value="Genomic_DNA"/>
</dbReference>
<comment type="caution">
    <text evidence="1">The sequence shown here is derived from an EMBL/GenBank/DDBJ whole genome shotgun (WGS) entry which is preliminary data.</text>
</comment>
<dbReference type="AlphaFoldDB" id="A0AAV7MG48"/>
<sequence>MHRLLHFSSGLRPGGCSVERSAPAIDASLEDWLPGYSISHVLLGNQYILERFHLVRALRSLQSWRDAGAAEYLFALFKANFISLGEGLEAAPGNKPKPSVTGTVKKIHAAQRPRIGIN</sequence>